<sequence length="521" mass="61750">MRITQTEMTFHSQFLSNYIQKQNKKEVFMLIEARKKELLVLQMVIQKNNCSLQELSNDLHIPKRTIKELIRKINVSLKQFLLIDEFIYSNHKGEIQTKETDQTKKLAVFSKLKLCYLKESNRFNYLMLLINYPQTAVPKKYLLEQLYISPSYLEKLTKQLNHSLKKFHLRILSVKNCCTLEGNELSIRLYLYFFLSDTFGGNDWPFSSLELNALKMNSTDEQIEKISKQEKNIYLLLTLFILRNKQQAYFPKTSSEITELMDLLQHTHDYSEYFTSFSVSRPCEETETERAYFNYFFYCFFPNQISFRQKQEIGFLFSTSKNLICRQVGQLMTYLTQQFPLNHLENKIPIYFYFLVLAVVFFELLGESSSSFSTLCFPEATSNHSSSFIQEKKLREKIDTIFSKNGERNQISQYLSQLIQHLLQTETKEQLLIHLQITKQFTGNYHLQSHLQQLFRKDAVKITAYSEHADLIITDQHEKISDETETFYLDTTHNTVLFGKLIKAVHELYMKKGYENKTKRM</sequence>
<keyword evidence="1" id="KW-0805">Transcription regulation</keyword>
<dbReference type="Pfam" id="PF05043">
    <property type="entry name" value="Mga"/>
    <property type="match status" value="1"/>
</dbReference>
<dbReference type="Proteomes" id="UP000191171">
    <property type="component" value="Unassembled WGS sequence"/>
</dbReference>
<protein>
    <submittedName>
        <fullName evidence="3">Transcriptional regulator</fullName>
    </submittedName>
</protein>
<organism evidence="3 4">
    <name type="scientific">Enterococcus faecium</name>
    <name type="common">Streptococcus faecium</name>
    <dbReference type="NCBI Taxonomy" id="1352"/>
    <lineage>
        <taxon>Bacteria</taxon>
        <taxon>Bacillati</taxon>
        <taxon>Bacillota</taxon>
        <taxon>Bacilli</taxon>
        <taxon>Lactobacillales</taxon>
        <taxon>Enterococcaceae</taxon>
        <taxon>Enterococcus</taxon>
    </lineage>
</organism>
<dbReference type="AlphaFoldDB" id="A0A1S8K6J2"/>
<dbReference type="PANTHER" id="PTHR30185">
    <property type="entry name" value="CRYPTIC BETA-GLUCOSIDE BGL OPERON ANTITERMINATOR"/>
    <property type="match status" value="1"/>
</dbReference>
<dbReference type="PANTHER" id="PTHR30185:SF12">
    <property type="entry name" value="TRANSCRIPTIONAL REGULATOR MANR"/>
    <property type="match status" value="1"/>
</dbReference>
<accession>A0A1S8K6J2</accession>
<evidence type="ECO:0000313" key="3">
    <source>
        <dbReference type="EMBL" id="OOL80278.1"/>
    </source>
</evidence>
<reference evidence="3 4" key="1">
    <citation type="submission" date="2017-02" db="EMBL/GenBank/DDBJ databases">
        <title>Clonality and virulence of isolates of VRE in Hematopoietic Stem Cell Transplanted (HSCT) patients.</title>
        <authorList>
            <person name="Marchi A.P."/>
            <person name="Martins R.C."/>
            <person name="Marie S.K."/>
            <person name="Levin A.S."/>
            <person name="Costa S.F."/>
        </authorList>
    </citation>
    <scope>NUCLEOTIDE SEQUENCE [LARGE SCALE GENOMIC DNA]</scope>
    <source>
        <strain evidence="3 4">LIM1759</strain>
    </source>
</reference>
<dbReference type="InterPro" id="IPR007737">
    <property type="entry name" value="Mga_HTH"/>
</dbReference>
<gene>
    <name evidence="3" type="ORF">B1P95_11950</name>
</gene>
<name>A0A1S8K6J2_ENTFC</name>
<evidence type="ECO:0000256" key="2">
    <source>
        <dbReference type="ARBA" id="ARBA00023163"/>
    </source>
</evidence>
<comment type="caution">
    <text evidence="3">The sequence shown here is derived from an EMBL/GenBank/DDBJ whole genome shotgun (WGS) entry which is preliminary data.</text>
</comment>
<proteinExistence type="predicted"/>
<evidence type="ECO:0000313" key="4">
    <source>
        <dbReference type="Proteomes" id="UP000191171"/>
    </source>
</evidence>
<keyword evidence="2" id="KW-0804">Transcription</keyword>
<dbReference type="EMBL" id="MVGJ01000077">
    <property type="protein sequence ID" value="OOL80278.1"/>
    <property type="molecule type" value="Genomic_DNA"/>
</dbReference>
<evidence type="ECO:0000256" key="1">
    <source>
        <dbReference type="ARBA" id="ARBA00023015"/>
    </source>
</evidence>
<dbReference type="InterPro" id="IPR050661">
    <property type="entry name" value="BglG_antiterminators"/>
</dbReference>